<gene>
    <name evidence="2" type="ORF">JOF29_000974</name>
</gene>
<dbReference type="RefSeq" id="WP_209693023.1">
    <property type="nucleotide sequence ID" value="NZ_BAAAVU010000016.1"/>
</dbReference>
<dbReference type="Proteomes" id="UP000755585">
    <property type="component" value="Unassembled WGS sequence"/>
</dbReference>
<evidence type="ECO:0000259" key="1">
    <source>
        <dbReference type="Pfam" id="PF01909"/>
    </source>
</evidence>
<dbReference type="InterPro" id="IPR036390">
    <property type="entry name" value="WH_DNA-bd_sf"/>
</dbReference>
<dbReference type="Pfam" id="PF01909">
    <property type="entry name" value="NTP_transf_2"/>
    <property type="match status" value="1"/>
</dbReference>
<keyword evidence="3" id="KW-1185">Reference proteome</keyword>
<comment type="caution">
    <text evidence="2">The sequence shown here is derived from an EMBL/GenBank/DDBJ whole genome shotgun (WGS) entry which is preliminary data.</text>
</comment>
<dbReference type="SUPFAM" id="SSF46785">
    <property type="entry name" value="Winged helix' DNA-binding domain"/>
    <property type="match status" value="1"/>
</dbReference>
<proteinExistence type="predicted"/>
<reference evidence="2 3" key="1">
    <citation type="submission" date="2021-03" db="EMBL/GenBank/DDBJ databases">
        <title>Sequencing the genomes of 1000 actinobacteria strains.</title>
        <authorList>
            <person name="Klenk H.-P."/>
        </authorList>
    </citation>
    <scope>NUCLEOTIDE SEQUENCE [LARGE SCALE GENOMIC DNA]</scope>
    <source>
        <strain evidence="2 3">DSM 18824</strain>
    </source>
</reference>
<dbReference type="PANTHER" id="PTHR43449">
    <property type="entry name" value="NUCLEOTIDYLTRANSFERASE"/>
    <property type="match status" value="1"/>
</dbReference>
<feature type="domain" description="Polymerase nucleotidyl transferase" evidence="1">
    <location>
        <begin position="102"/>
        <end position="157"/>
    </location>
</feature>
<dbReference type="InterPro" id="IPR043519">
    <property type="entry name" value="NT_sf"/>
</dbReference>
<dbReference type="Gene3D" id="3.30.460.10">
    <property type="entry name" value="Beta Polymerase, domain 2"/>
    <property type="match status" value="1"/>
</dbReference>
<dbReference type="PANTHER" id="PTHR43449:SF3">
    <property type="entry name" value="POLYMERASE NUCLEOTIDYL TRANSFERASE DOMAIN-CONTAINING PROTEIN"/>
    <property type="match status" value="1"/>
</dbReference>
<evidence type="ECO:0000313" key="2">
    <source>
        <dbReference type="EMBL" id="MBP2349891.1"/>
    </source>
</evidence>
<protein>
    <submittedName>
        <fullName evidence="2">Nucleotidyltransferase</fullName>
    </submittedName>
</protein>
<sequence>MEFPEPMSSVVPGLHGRVLGVLARTERPLTGRALAGLLRSPGSPSGVQKVLDDLVTNGVVVAEPAGRARLYTLNRQHVAYQAINQLARLRESLLDRIREEANSWAVPAKAIWLFGSSARGQGGPDSDLDLLIVRPDDVDDSDPRWLRQLETLSAQASLWSGNSCEVVEYSDQEIRDLISHGERLVAELRRDAVPITGSTPRQLLNRKAG</sequence>
<dbReference type="CDD" id="cd05403">
    <property type="entry name" value="NT_KNTase_like"/>
    <property type="match status" value="1"/>
</dbReference>
<dbReference type="InterPro" id="IPR002934">
    <property type="entry name" value="Polymerase_NTP_transf_dom"/>
</dbReference>
<dbReference type="EMBL" id="JAGINT010000001">
    <property type="protein sequence ID" value="MBP2349891.1"/>
    <property type="molecule type" value="Genomic_DNA"/>
</dbReference>
<evidence type="ECO:0000313" key="3">
    <source>
        <dbReference type="Proteomes" id="UP000755585"/>
    </source>
</evidence>
<name>A0ABS4UE22_9ACTN</name>
<organism evidence="2 3">
    <name type="scientific">Kribbella aluminosa</name>
    <dbReference type="NCBI Taxonomy" id="416017"/>
    <lineage>
        <taxon>Bacteria</taxon>
        <taxon>Bacillati</taxon>
        <taxon>Actinomycetota</taxon>
        <taxon>Actinomycetes</taxon>
        <taxon>Propionibacteriales</taxon>
        <taxon>Kribbellaceae</taxon>
        <taxon>Kribbella</taxon>
    </lineage>
</organism>
<dbReference type="SUPFAM" id="SSF81301">
    <property type="entry name" value="Nucleotidyltransferase"/>
    <property type="match status" value="1"/>
</dbReference>
<accession>A0ABS4UE22</accession>